<evidence type="ECO:0000313" key="11">
    <source>
        <dbReference type="Proteomes" id="UP001500359"/>
    </source>
</evidence>
<protein>
    <recommendedName>
        <fullName evidence="1">diguanylate cyclase</fullName>
        <ecNumber evidence="1">2.7.7.65</ecNumber>
    </recommendedName>
</protein>
<feature type="modified residue" description="Phosphohistidine" evidence="4">
    <location>
        <position position="51"/>
    </location>
</feature>
<sequence length="564" mass="63124">MTTALEKKLTEFREKFKSEYHSQLAELIELWRAVREKKQTKQIGEFVFSVHKLKGSSSTLNFLNLSDRLNLIEQELDASKEDAKLLTKDLISFVDRHMNTLIASSKQSPDPVLEVVFREADHAAEHGLESPSLAKQLSPNQSNIKQSTNYTDITIALVDDDLVISALMSKLLVGFGFEVEHFSSLQEITKAGNLDRFQLILLDLIMSGSAQEQVFEFAKSCESKGIFVFILSSLNTFEARLAGIRAGVTDYLLKPISITSLVTKIRKTFKIDRFEPHKILLLDDQANVGNFYKALLEEKGIEVLALTDPHTLIQALESFHPDVFLLDMHMPDVSGIEVAKIIRQQPKYDYVPIIFLSGDTDVKSKLLALQCGADDLIPKKTPPAMLISQIDSRIVRGQKVRYLASRDSLTGVLNHGQIMEAAGQVHRLARRNKKPMNIAMIDIDLFKRVNDIHGHSGGDKVLIALGQLLMQSVRDTDYVGRYGGEEFMLVFGDSDTAAIEDRLNMMREAFNQIMFNVNEVSFNCSFSAGLASSEHHDKVSDLIASADKALYVAKDQGRNKVCVD</sequence>
<dbReference type="Proteomes" id="UP001500359">
    <property type="component" value="Unassembled WGS sequence"/>
</dbReference>
<dbReference type="InterPro" id="IPR050469">
    <property type="entry name" value="Diguanylate_Cyclase"/>
</dbReference>
<dbReference type="Gene3D" id="1.20.120.160">
    <property type="entry name" value="HPT domain"/>
    <property type="match status" value="1"/>
</dbReference>
<dbReference type="PROSITE" id="PS50887">
    <property type="entry name" value="GGDEF"/>
    <property type="match status" value="1"/>
</dbReference>
<name>A0ABN1LER8_9ALTE</name>
<dbReference type="CDD" id="cd00156">
    <property type="entry name" value="REC"/>
    <property type="match status" value="2"/>
</dbReference>
<evidence type="ECO:0000256" key="2">
    <source>
        <dbReference type="ARBA" id="ARBA00023012"/>
    </source>
</evidence>
<dbReference type="EMBL" id="BAAAFD010000002">
    <property type="protein sequence ID" value="GAA0854785.1"/>
    <property type="molecule type" value="Genomic_DNA"/>
</dbReference>
<feature type="domain" description="GGDEF" evidence="8">
    <location>
        <begin position="434"/>
        <end position="564"/>
    </location>
</feature>
<dbReference type="SUPFAM" id="SSF52172">
    <property type="entry name" value="CheY-like"/>
    <property type="match status" value="2"/>
</dbReference>
<dbReference type="InterPro" id="IPR008207">
    <property type="entry name" value="Sig_transdc_His_kin_Hpt_dom"/>
</dbReference>
<evidence type="ECO:0000259" key="7">
    <source>
        <dbReference type="PROSITE" id="PS50110"/>
    </source>
</evidence>
<dbReference type="InterPro" id="IPR000160">
    <property type="entry name" value="GGDEF_dom"/>
</dbReference>
<dbReference type="CDD" id="cd01949">
    <property type="entry name" value="GGDEF"/>
    <property type="match status" value="1"/>
</dbReference>
<dbReference type="InterPro" id="IPR043128">
    <property type="entry name" value="Rev_trsase/Diguanyl_cyclase"/>
</dbReference>
<dbReference type="Gene3D" id="3.40.50.2300">
    <property type="match status" value="2"/>
</dbReference>
<dbReference type="InterPro" id="IPR036641">
    <property type="entry name" value="HPT_dom_sf"/>
</dbReference>
<gene>
    <name evidence="10" type="ORF">GCM10009114_11850</name>
</gene>
<accession>A0ABN1LER8</accession>
<keyword evidence="2" id="KW-0902">Two-component regulatory system</keyword>
<feature type="domain" description="Response regulatory" evidence="7">
    <location>
        <begin position="278"/>
        <end position="394"/>
    </location>
</feature>
<dbReference type="InterPro" id="IPR001789">
    <property type="entry name" value="Sig_transdc_resp-reg_receiver"/>
</dbReference>
<dbReference type="PANTHER" id="PTHR45138:SF9">
    <property type="entry name" value="DIGUANYLATE CYCLASE DGCM-RELATED"/>
    <property type="match status" value="1"/>
</dbReference>
<evidence type="ECO:0000256" key="1">
    <source>
        <dbReference type="ARBA" id="ARBA00012528"/>
    </source>
</evidence>
<evidence type="ECO:0000256" key="3">
    <source>
        <dbReference type="ARBA" id="ARBA00034247"/>
    </source>
</evidence>
<feature type="domain" description="HPt" evidence="9">
    <location>
        <begin position="5"/>
        <end position="116"/>
    </location>
</feature>
<proteinExistence type="predicted"/>
<dbReference type="SMART" id="SM00267">
    <property type="entry name" value="GGDEF"/>
    <property type="match status" value="1"/>
</dbReference>
<keyword evidence="11" id="KW-1185">Reference proteome</keyword>
<dbReference type="Pfam" id="PF00072">
    <property type="entry name" value="Response_reg"/>
    <property type="match status" value="2"/>
</dbReference>
<dbReference type="PROSITE" id="PS50110">
    <property type="entry name" value="RESPONSE_REGULATORY"/>
    <property type="match status" value="2"/>
</dbReference>
<feature type="coiled-coil region" evidence="6">
    <location>
        <begin position="62"/>
        <end position="89"/>
    </location>
</feature>
<feature type="domain" description="Response regulatory" evidence="7">
    <location>
        <begin position="154"/>
        <end position="269"/>
    </location>
</feature>
<dbReference type="InterPro" id="IPR029787">
    <property type="entry name" value="Nucleotide_cyclase"/>
</dbReference>
<evidence type="ECO:0000256" key="4">
    <source>
        <dbReference type="PROSITE-ProRule" id="PRU00110"/>
    </source>
</evidence>
<dbReference type="SUPFAM" id="SSF55073">
    <property type="entry name" value="Nucleotide cyclase"/>
    <property type="match status" value="1"/>
</dbReference>
<evidence type="ECO:0000259" key="9">
    <source>
        <dbReference type="PROSITE" id="PS50894"/>
    </source>
</evidence>
<dbReference type="SUPFAM" id="SSF47226">
    <property type="entry name" value="Histidine-containing phosphotransfer domain, HPT domain"/>
    <property type="match status" value="1"/>
</dbReference>
<dbReference type="Gene3D" id="3.30.70.270">
    <property type="match status" value="1"/>
</dbReference>
<dbReference type="PANTHER" id="PTHR45138">
    <property type="entry name" value="REGULATORY COMPONENTS OF SENSORY TRANSDUCTION SYSTEM"/>
    <property type="match status" value="1"/>
</dbReference>
<evidence type="ECO:0000259" key="8">
    <source>
        <dbReference type="PROSITE" id="PS50887"/>
    </source>
</evidence>
<evidence type="ECO:0000256" key="6">
    <source>
        <dbReference type="SAM" id="Coils"/>
    </source>
</evidence>
<dbReference type="SMART" id="SM00448">
    <property type="entry name" value="REC"/>
    <property type="match status" value="2"/>
</dbReference>
<comment type="caution">
    <text evidence="10">The sequence shown here is derived from an EMBL/GenBank/DDBJ whole genome shotgun (WGS) entry which is preliminary data.</text>
</comment>
<feature type="modified residue" description="4-aspartylphosphate" evidence="5">
    <location>
        <position position="327"/>
    </location>
</feature>
<dbReference type="Pfam" id="PF00990">
    <property type="entry name" value="GGDEF"/>
    <property type="match status" value="1"/>
</dbReference>
<keyword evidence="5" id="KW-0597">Phosphoprotein</keyword>
<dbReference type="PROSITE" id="PS50894">
    <property type="entry name" value="HPT"/>
    <property type="match status" value="1"/>
</dbReference>
<keyword evidence="6" id="KW-0175">Coiled coil</keyword>
<feature type="modified residue" description="4-aspartylphosphate" evidence="5">
    <location>
        <position position="203"/>
    </location>
</feature>
<dbReference type="EC" id="2.7.7.65" evidence="1"/>
<evidence type="ECO:0000256" key="5">
    <source>
        <dbReference type="PROSITE-ProRule" id="PRU00169"/>
    </source>
</evidence>
<comment type="catalytic activity">
    <reaction evidence="3">
        <text>2 GTP = 3',3'-c-di-GMP + 2 diphosphate</text>
        <dbReference type="Rhea" id="RHEA:24898"/>
        <dbReference type="ChEBI" id="CHEBI:33019"/>
        <dbReference type="ChEBI" id="CHEBI:37565"/>
        <dbReference type="ChEBI" id="CHEBI:58805"/>
        <dbReference type="EC" id="2.7.7.65"/>
    </reaction>
</comment>
<dbReference type="NCBIfam" id="TIGR00254">
    <property type="entry name" value="GGDEF"/>
    <property type="match status" value="1"/>
</dbReference>
<evidence type="ECO:0000313" key="10">
    <source>
        <dbReference type="EMBL" id="GAA0854785.1"/>
    </source>
</evidence>
<organism evidence="10 11">
    <name type="scientific">Aliiglaciecola litoralis</name>
    <dbReference type="NCBI Taxonomy" id="582857"/>
    <lineage>
        <taxon>Bacteria</taxon>
        <taxon>Pseudomonadati</taxon>
        <taxon>Pseudomonadota</taxon>
        <taxon>Gammaproteobacteria</taxon>
        <taxon>Alteromonadales</taxon>
        <taxon>Alteromonadaceae</taxon>
        <taxon>Aliiglaciecola</taxon>
    </lineage>
</organism>
<dbReference type="InterPro" id="IPR011006">
    <property type="entry name" value="CheY-like_superfamily"/>
</dbReference>
<dbReference type="RefSeq" id="WP_343857536.1">
    <property type="nucleotide sequence ID" value="NZ_BAAAFD010000002.1"/>
</dbReference>
<reference evidence="10 11" key="1">
    <citation type="journal article" date="2019" name="Int. J. Syst. Evol. Microbiol.">
        <title>The Global Catalogue of Microorganisms (GCM) 10K type strain sequencing project: providing services to taxonomists for standard genome sequencing and annotation.</title>
        <authorList>
            <consortium name="The Broad Institute Genomics Platform"/>
            <consortium name="The Broad Institute Genome Sequencing Center for Infectious Disease"/>
            <person name="Wu L."/>
            <person name="Ma J."/>
        </authorList>
    </citation>
    <scope>NUCLEOTIDE SEQUENCE [LARGE SCALE GENOMIC DNA]</scope>
    <source>
        <strain evidence="10 11">JCM 15896</strain>
    </source>
</reference>